<feature type="domain" description="CAAX prenyl protease 2/Lysostaphin resistance protein A-like" evidence="2">
    <location>
        <begin position="159"/>
        <end position="245"/>
    </location>
</feature>
<accession>A0A934U4P6</accession>
<name>A0A934U4P6_9FIRM</name>
<keyword evidence="4" id="KW-1185">Reference proteome</keyword>
<dbReference type="EMBL" id="JAEQMG010000072">
    <property type="protein sequence ID" value="MBK6088659.1"/>
    <property type="molecule type" value="Genomic_DNA"/>
</dbReference>
<feature type="transmembrane region" description="Helical" evidence="1">
    <location>
        <begin position="160"/>
        <end position="178"/>
    </location>
</feature>
<evidence type="ECO:0000313" key="4">
    <source>
        <dbReference type="Proteomes" id="UP000633365"/>
    </source>
</evidence>
<feature type="transmembrane region" description="Helical" evidence="1">
    <location>
        <begin position="77"/>
        <end position="97"/>
    </location>
</feature>
<feature type="transmembrane region" description="Helical" evidence="1">
    <location>
        <begin position="38"/>
        <end position="65"/>
    </location>
</feature>
<dbReference type="PANTHER" id="PTHR36435:SF1">
    <property type="entry name" value="CAAX AMINO TERMINAL PROTEASE FAMILY PROTEIN"/>
    <property type="match status" value="1"/>
</dbReference>
<evidence type="ECO:0000313" key="3">
    <source>
        <dbReference type="EMBL" id="MBK6088659.1"/>
    </source>
</evidence>
<dbReference type="GO" id="GO:0008237">
    <property type="term" value="F:metallopeptidase activity"/>
    <property type="evidence" value="ECO:0007669"/>
    <property type="project" value="UniProtKB-KW"/>
</dbReference>
<feature type="transmembrane region" description="Helical" evidence="1">
    <location>
        <begin position="319"/>
        <end position="343"/>
    </location>
</feature>
<organism evidence="3 4">
    <name type="scientific">Ruminococcus difficilis</name>
    <dbReference type="NCBI Taxonomy" id="2763069"/>
    <lineage>
        <taxon>Bacteria</taxon>
        <taxon>Bacillati</taxon>
        <taxon>Bacillota</taxon>
        <taxon>Clostridia</taxon>
        <taxon>Eubacteriales</taxon>
        <taxon>Oscillospiraceae</taxon>
        <taxon>Ruminococcus</taxon>
    </lineage>
</organism>
<sequence length="345" mass="38187">MQQYTYPQYRQYIPRPVITEDTIRRDTQKKLRKRCTAVGFYALTYTATMYVLSIGLLLLFQTLGISTDETLTQLQDIFISVGAAFIPGILFIAATGFKFREAFGKTTVGATTLIPLILMGMAVAMASNYAADIFETNLSIFGLQNTAGSVESSAMTPFEIILNIISVAIVPAFAEEFAYRGLVMGSLKKYGRAFAVVASAILFSAMHSNTTQIVFTLPVGLIFGYIDIITDSILPSILLHFMNNFYAILFTILYTNSNLDERELTIIQLIIVLLFLVSGVLSFIYLARSKKVSFSLSDKEKPIEKGAELLTLKNKMSAFLVNPGVMISMSVFLTFTILCLTPLNQ</sequence>
<gene>
    <name evidence="3" type="ORF">JKK62_08345</name>
</gene>
<feature type="transmembrane region" description="Helical" evidence="1">
    <location>
        <begin position="109"/>
        <end position="131"/>
    </location>
</feature>
<keyword evidence="1" id="KW-1133">Transmembrane helix</keyword>
<proteinExistence type="predicted"/>
<feature type="transmembrane region" description="Helical" evidence="1">
    <location>
        <begin position="266"/>
        <end position="287"/>
    </location>
</feature>
<keyword evidence="3" id="KW-0482">Metalloprotease</keyword>
<dbReference type="Pfam" id="PF02517">
    <property type="entry name" value="Rce1-like"/>
    <property type="match status" value="1"/>
</dbReference>
<keyword evidence="1" id="KW-0812">Transmembrane</keyword>
<evidence type="ECO:0000256" key="1">
    <source>
        <dbReference type="SAM" id="Phobius"/>
    </source>
</evidence>
<dbReference type="Proteomes" id="UP000633365">
    <property type="component" value="Unassembled WGS sequence"/>
</dbReference>
<dbReference type="GO" id="GO:0004175">
    <property type="term" value="F:endopeptidase activity"/>
    <property type="evidence" value="ECO:0007669"/>
    <property type="project" value="UniProtKB-ARBA"/>
</dbReference>
<feature type="transmembrane region" description="Helical" evidence="1">
    <location>
        <begin position="190"/>
        <end position="207"/>
    </location>
</feature>
<dbReference type="InterPro" id="IPR052710">
    <property type="entry name" value="CAAX_protease"/>
</dbReference>
<comment type="caution">
    <text evidence="3">The sequence shown here is derived from an EMBL/GenBank/DDBJ whole genome shotgun (WGS) entry which is preliminary data.</text>
</comment>
<dbReference type="AlphaFoldDB" id="A0A934U4P6"/>
<dbReference type="PANTHER" id="PTHR36435">
    <property type="entry name" value="SLR1288 PROTEIN"/>
    <property type="match status" value="1"/>
</dbReference>
<keyword evidence="3" id="KW-0645">Protease</keyword>
<dbReference type="RefSeq" id="WP_186833104.1">
    <property type="nucleotide sequence ID" value="NZ_JAEQMG010000072.1"/>
</dbReference>
<keyword evidence="1" id="KW-0472">Membrane</keyword>
<evidence type="ECO:0000259" key="2">
    <source>
        <dbReference type="Pfam" id="PF02517"/>
    </source>
</evidence>
<protein>
    <submittedName>
        <fullName evidence="3">CPBP family intramembrane metalloprotease</fullName>
    </submittedName>
</protein>
<reference evidence="3" key="1">
    <citation type="submission" date="2021-01" db="EMBL/GenBank/DDBJ databases">
        <title>Genome public.</title>
        <authorList>
            <person name="Liu C."/>
            <person name="Sun Q."/>
        </authorList>
    </citation>
    <scope>NUCLEOTIDE SEQUENCE</scope>
    <source>
        <strain evidence="3">M6</strain>
    </source>
</reference>
<dbReference type="InterPro" id="IPR003675">
    <property type="entry name" value="Rce1/LyrA-like_dom"/>
</dbReference>
<keyword evidence="3" id="KW-0378">Hydrolase</keyword>
<dbReference type="GO" id="GO:0080120">
    <property type="term" value="P:CAAX-box protein maturation"/>
    <property type="evidence" value="ECO:0007669"/>
    <property type="project" value="UniProtKB-ARBA"/>
</dbReference>
<feature type="transmembrane region" description="Helical" evidence="1">
    <location>
        <begin position="237"/>
        <end position="254"/>
    </location>
</feature>
<feature type="transmembrane region" description="Helical" evidence="1">
    <location>
        <begin position="213"/>
        <end position="230"/>
    </location>
</feature>